<dbReference type="Pfam" id="PF02410">
    <property type="entry name" value="RsfS"/>
    <property type="match status" value="1"/>
</dbReference>
<dbReference type="OrthoDB" id="107372at2759"/>
<evidence type="ECO:0000256" key="9">
    <source>
        <dbReference type="SAM" id="MobiDB-lite"/>
    </source>
</evidence>
<evidence type="ECO:0000256" key="7">
    <source>
        <dbReference type="ARBA" id="ARBA00023136"/>
    </source>
</evidence>
<keyword evidence="6 8" id="KW-0496">Mitochondrion</keyword>
<dbReference type="InterPro" id="IPR043519">
    <property type="entry name" value="NT_sf"/>
</dbReference>
<feature type="non-terminal residue" evidence="10">
    <location>
        <position position="1"/>
    </location>
</feature>
<dbReference type="InParanoid" id="A0A3N4KMF0"/>
<feature type="region of interest" description="Disordered" evidence="9">
    <location>
        <begin position="628"/>
        <end position="650"/>
    </location>
</feature>
<reference evidence="10 11" key="1">
    <citation type="journal article" date="2018" name="Nat. Ecol. Evol.">
        <title>Pezizomycetes genomes reveal the molecular basis of ectomycorrhizal truffle lifestyle.</title>
        <authorList>
            <person name="Murat C."/>
            <person name="Payen T."/>
            <person name="Noel B."/>
            <person name="Kuo A."/>
            <person name="Morin E."/>
            <person name="Chen J."/>
            <person name="Kohler A."/>
            <person name="Krizsan K."/>
            <person name="Balestrini R."/>
            <person name="Da Silva C."/>
            <person name="Montanini B."/>
            <person name="Hainaut M."/>
            <person name="Levati E."/>
            <person name="Barry K.W."/>
            <person name="Belfiori B."/>
            <person name="Cichocki N."/>
            <person name="Clum A."/>
            <person name="Dockter R.B."/>
            <person name="Fauchery L."/>
            <person name="Guy J."/>
            <person name="Iotti M."/>
            <person name="Le Tacon F."/>
            <person name="Lindquist E.A."/>
            <person name="Lipzen A."/>
            <person name="Malagnac F."/>
            <person name="Mello A."/>
            <person name="Molinier V."/>
            <person name="Miyauchi S."/>
            <person name="Poulain J."/>
            <person name="Riccioni C."/>
            <person name="Rubini A."/>
            <person name="Sitrit Y."/>
            <person name="Splivallo R."/>
            <person name="Traeger S."/>
            <person name="Wang M."/>
            <person name="Zifcakova L."/>
            <person name="Wipf D."/>
            <person name="Zambonelli A."/>
            <person name="Paolocci F."/>
            <person name="Nowrousian M."/>
            <person name="Ottonello S."/>
            <person name="Baldrian P."/>
            <person name="Spatafora J.W."/>
            <person name="Henrissat B."/>
            <person name="Nagy L.G."/>
            <person name="Aury J.M."/>
            <person name="Wincker P."/>
            <person name="Grigoriev I.V."/>
            <person name="Bonfante P."/>
            <person name="Martin F.M."/>
        </authorList>
    </citation>
    <scope>NUCLEOTIDE SEQUENCE [LARGE SCALE GENOMIC DNA]</scope>
    <source>
        <strain evidence="10 11">CCBAS932</strain>
    </source>
</reference>
<dbReference type="PANTHER" id="PTHR28087:SF1">
    <property type="entry name" value="ATPASE SYNTHESIS PROTEIN 25, MITOCHONDRIAL"/>
    <property type="match status" value="1"/>
</dbReference>
<feature type="region of interest" description="Disordered" evidence="9">
    <location>
        <begin position="172"/>
        <end position="197"/>
    </location>
</feature>
<comment type="function">
    <text evidence="8">Mitochondrial mRNA stabilization factor.</text>
</comment>
<dbReference type="Gene3D" id="3.30.460.10">
    <property type="entry name" value="Beta Polymerase, domain 2"/>
    <property type="match status" value="1"/>
</dbReference>
<dbReference type="GO" id="GO:0005743">
    <property type="term" value="C:mitochondrial inner membrane"/>
    <property type="evidence" value="ECO:0007669"/>
    <property type="project" value="UniProtKB-SubCell"/>
</dbReference>
<dbReference type="InterPro" id="IPR040152">
    <property type="entry name" value="Atp25"/>
</dbReference>
<evidence type="ECO:0000256" key="5">
    <source>
        <dbReference type="ARBA" id="ARBA00022946"/>
    </source>
</evidence>
<keyword evidence="7 8" id="KW-0472">Membrane</keyword>
<comment type="function">
    <text evidence="1">Probable mitochondrial mRNA stabilization factor.</text>
</comment>
<dbReference type="STRING" id="1392247.A0A3N4KMF0"/>
<name>A0A3N4KMF0_9PEZI</name>
<evidence type="ECO:0000313" key="11">
    <source>
        <dbReference type="Proteomes" id="UP000277580"/>
    </source>
</evidence>
<keyword evidence="11" id="KW-1185">Reference proteome</keyword>
<evidence type="ECO:0000313" key="10">
    <source>
        <dbReference type="EMBL" id="RPB10539.1"/>
    </source>
</evidence>
<accession>A0A3N4KMF0</accession>
<dbReference type="GO" id="GO:0048255">
    <property type="term" value="P:mRNA stabilization"/>
    <property type="evidence" value="ECO:0007669"/>
    <property type="project" value="TreeGrafter"/>
</dbReference>
<keyword evidence="4 8" id="KW-0999">Mitochondrion inner membrane</keyword>
<evidence type="ECO:0000256" key="1">
    <source>
        <dbReference type="ARBA" id="ARBA00003470"/>
    </source>
</evidence>
<proteinExistence type="inferred from homology"/>
<dbReference type="EMBL" id="ML119142">
    <property type="protein sequence ID" value="RPB10539.1"/>
    <property type="molecule type" value="Genomic_DNA"/>
</dbReference>
<dbReference type="PANTHER" id="PTHR28087">
    <property type="entry name" value="ATPASE SYNTHESIS PROTEIN 25, MITOCHONDRIAL"/>
    <property type="match status" value="1"/>
</dbReference>
<dbReference type="SUPFAM" id="SSF81301">
    <property type="entry name" value="Nucleotidyltransferase"/>
    <property type="match status" value="1"/>
</dbReference>
<evidence type="ECO:0000256" key="6">
    <source>
        <dbReference type="ARBA" id="ARBA00023128"/>
    </source>
</evidence>
<comment type="subcellular location">
    <subcellularLocation>
        <location evidence="2 8">Mitochondrion inner membrane</location>
        <topology evidence="2 8">Peripheral membrane protein</topology>
        <orientation evidence="2 8">Matrix side</orientation>
    </subcellularLocation>
</comment>
<dbReference type="Proteomes" id="UP000277580">
    <property type="component" value="Unassembled WGS sequence"/>
</dbReference>
<evidence type="ECO:0000256" key="2">
    <source>
        <dbReference type="ARBA" id="ARBA00004443"/>
    </source>
</evidence>
<feature type="region of interest" description="Disordered" evidence="9">
    <location>
        <begin position="1"/>
        <end position="20"/>
    </location>
</feature>
<sequence length="680" mass="73911">TPRPASHPFASHQALPALPPAPPTALSPLLAHLSTELGIGDLAIMDLRTMDPPPAIGPDTIMVLGNARSERHLHTSADKLCRWLRSEWKMRPDADGLLGRGELKIKNRRLKKKGKLVNTQTGQEEGVGWICVNAGDQGLVVQLFTSHRRDEIDLEGLWGGYLGVGAITRSPRATEAEEAYNEQKKRQLEEEEEEMGGNAEVRYNPRVPLIRLGAGLSTGADYTGAPARPPHTRALHTSTSAPAARRLFSTSAARHLQLSALTPTDPSNPRSAYLIDDIAFKGIEVPRSVAQGKPWHLTKQLPASYTPNTHTAVSALILRAHINQLRTQYPGWKGTADCPLLGSGPADTSSTDFLRTFHAHLPSAPSPSANQLRLELLIEAHRIAPSSYPAQCIIDFLTTLTTPPSQEQYYLALRALSSSPTTLRPHGSGNNADLTLLDTLTAHLRTHHPTADPTAPEYALCRLRALAPPALPLVHALALTVCDPGIATPTHAIRKRAEKLRMCRYRLDPRVHALAAEVRAGGHGYTLREWHEMLLCVYAMCGAWRAFWNVWVRVGLLGVRRDEGLYRLVVGLVVMGGVQKEGVLAGRGLVAGMGREVPAVGVGVGMARGLVALVDLAEGVKEEVKEEEVKGEGEVEEGVEGKKAEKRSEKGEWRVLREKCERVIRRAGAQAQAQAQAATS</sequence>
<gene>
    <name evidence="10" type="ORF">P167DRAFT_576143</name>
</gene>
<evidence type="ECO:0000256" key="3">
    <source>
        <dbReference type="ARBA" id="ARBA00010787"/>
    </source>
</evidence>
<keyword evidence="5 8" id="KW-0809">Transit peptide</keyword>
<evidence type="ECO:0000256" key="8">
    <source>
        <dbReference type="RuleBase" id="RU367062"/>
    </source>
</evidence>
<comment type="similarity">
    <text evidence="3 8">Belongs to the ATP25 family.</text>
</comment>
<dbReference type="AlphaFoldDB" id="A0A3N4KMF0"/>
<organism evidence="10 11">
    <name type="scientific">Morchella conica CCBAS932</name>
    <dbReference type="NCBI Taxonomy" id="1392247"/>
    <lineage>
        <taxon>Eukaryota</taxon>
        <taxon>Fungi</taxon>
        <taxon>Dikarya</taxon>
        <taxon>Ascomycota</taxon>
        <taxon>Pezizomycotina</taxon>
        <taxon>Pezizomycetes</taxon>
        <taxon>Pezizales</taxon>
        <taxon>Morchellaceae</taxon>
        <taxon>Morchella</taxon>
    </lineage>
</organism>
<evidence type="ECO:0000256" key="4">
    <source>
        <dbReference type="ARBA" id="ARBA00022792"/>
    </source>
</evidence>
<dbReference type="GO" id="GO:0140053">
    <property type="term" value="P:mitochondrial gene expression"/>
    <property type="evidence" value="ECO:0007669"/>
    <property type="project" value="UniProtKB-UniRule"/>
</dbReference>
<protein>
    <recommendedName>
        <fullName evidence="8">ATPase synthesis protein 25</fullName>
    </recommendedName>
</protein>